<organism evidence="2 3">
    <name type="scientific">Nocardioides zeae</name>
    <dbReference type="NCBI Taxonomy" id="1457234"/>
    <lineage>
        <taxon>Bacteria</taxon>
        <taxon>Bacillati</taxon>
        <taxon>Actinomycetota</taxon>
        <taxon>Actinomycetes</taxon>
        <taxon>Propionibacteriales</taxon>
        <taxon>Nocardioidaceae</taxon>
        <taxon>Nocardioides</taxon>
    </lineage>
</organism>
<evidence type="ECO:0000313" key="3">
    <source>
        <dbReference type="Proteomes" id="UP001239215"/>
    </source>
</evidence>
<dbReference type="AlphaFoldDB" id="A0AAJ1U2M8"/>
<accession>A0AAJ1U2M8</accession>
<sequence length="351" mass="38194">MATTQPEPTDSSRWNRAGREKPVEHSAYAARVTCDDADLIYDRAAAAIGAVDDEMPSPWWLEGDRALCTVLTFHGLVDNGGLLNAIQSHLEDDRVPLDLVIARFRFLEMPHVAAVLQDARDSHGALEPDEHDAFERLEATVDSAYQRVLDGDSTLMGHLARFAAARPDLFADPPADPRPDPDGRRGEVHWVDSADEALGLPMAGADEGITVRDTELTLHRFEAARRILAAMDGWGDGTRFAVTESWADRVLHLWHPDPPAVADLVTRADETFGISVRVHRTSHDVHALIEIAEQRGLWSVPGTIGGTVRLDSSGLVVTIGSDHADPGDVVESIARLGLAVPVWVYVDDLGG</sequence>
<name>A0AAJ1U2M8_9ACTN</name>
<feature type="region of interest" description="Disordered" evidence="1">
    <location>
        <begin position="1"/>
        <end position="20"/>
    </location>
</feature>
<evidence type="ECO:0000313" key="2">
    <source>
        <dbReference type="EMBL" id="MDQ1106460.1"/>
    </source>
</evidence>
<proteinExistence type="predicted"/>
<protein>
    <submittedName>
        <fullName evidence="2">Uncharacterized protein</fullName>
    </submittedName>
</protein>
<dbReference type="Proteomes" id="UP001239215">
    <property type="component" value="Unassembled WGS sequence"/>
</dbReference>
<dbReference type="EMBL" id="JAUTAN010000001">
    <property type="protein sequence ID" value="MDQ1106460.1"/>
    <property type="molecule type" value="Genomic_DNA"/>
</dbReference>
<evidence type="ECO:0000256" key="1">
    <source>
        <dbReference type="SAM" id="MobiDB-lite"/>
    </source>
</evidence>
<reference evidence="2" key="1">
    <citation type="submission" date="2023-07" db="EMBL/GenBank/DDBJ databases">
        <title>Functional and genomic diversity of the sorghum phyllosphere microbiome.</title>
        <authorList>
            <person name="Shade A."/>
        </authorList>
    </citation>
    <scope>NUCLEOTIDE SEQUENCE</scope>
    <source>
        <strain evidence="2">SORGH_AS_1067</strain>
    </source>
</reference>
<feature type="compositionally biased region" description="Polar residues" evidence="1">
    <location>
        <begin position="1"/>
        <end position="14"/>
    </location>
</feature>
<comment type="caution">
    <text evidence="2">The sequence shown here is derived from an EMBL/GenBank/DDBJ whole genome shotgun (WGS) entry which is preliminary data.</text>
</comment>
<gene>
    <name evidence="2" type="ORF">QE405_003744</name>
</gene>